<sequence length="297" mass="33944">MHPFVIYPTLSILEDWCHKTYKTPSSLLQALNVSTLQWEELTAFGCVSLDTDGDTLQSLLDALNTLRIQDFVTARLHHITRQYPLIHPLTIKLWPMDPGDEFGRDKLQGVSAFTTYQGEISLVIYPQSCSLPIVESTIAHEYHHHWRIHALTLSEAHETLLERMILEGLADHFAEHVLSKPAPVPWTRLLTLQDAENLWPLYRQHLFVQGKDASQWLFGSPELHLPLWTGYALGYQIIESYRQKHPLIPWQRLTTQCATAFLELANSFGDRGWSSPLVGLGPQIMQGRLNARIIRGL</sequence>
<protein>
    <submittedName>
        <fullName evidence="2">Predicted Zn-dependent protease</fullName>
    </submittedName>
</protein>
<feature type="domain" description="DUF2268" evidence="1">
    <location>
        <begin position="91"/>
        <end position="247"/>
    </location>
</feature>
<dbReference type="AlphaFoldDB" id="A0A1W1WHJ7"/>
<reference evidence="3" key="1">
    <citation type="submission" date="2017-04" db="EMBL/GenBank/DDBJ databases">
        <authorList>
            <person name="Varghese N."/>
            <person name="Submissions S."/>
        </authorList>
    </citation>
    <scope>NUCLEOTIDE SEQUENCE [LARGE SCALE GENOMIC DNA]</scope>
    <source>
        <strain evidence="3">DSM 9293</strain>
    </source>
</reference>
<dbReference type="EMBL" id="FWWY01000001">
    <property type="protein sequence ID" value="SMC05652.1"/>
    <property type="molecule type" value="Genomic_DNA"/>
</dbReference>
<keyword evidence="3" id="KW-1185">Reference proteome</keyword>
<dbReference type="GO" id="GO:0006508">
    <property type="term" value="P:proteolysis"/>
    <property type="evidence" value="ECO:0007669"/>
    <property type="project" value="UniProtKB-KW"/>
</dbReference>
<dbReference type="OrthoDB" id="148961at2"/>
<evidence type="ECO:0000259" key="1">
    <source>
        <dbReference type="Pfam" id="PF10026"/>
    </source>
</evidence>
<keyword evidence="2" id="KW-0378">Hydrolase</keyword>
<gene>
    <name evidence="2" type="ORF">SAMN00768000_2372</name>
</gene>
<name>A0A1W1WHJ7_SULTA</name>
<dbReference type="Pfam" id="PF10026">
    <property type="entry name" value="DUF2268"/>
    <property type="match status" value="1"/>
</dbReference>
<evidence type="ECO:0000313" key="2">
    <source>
        <dbReference type="EMBL" id="SMC05652.1"/>
    </source>
</evidence>
<accession>A0A1W1WHJ7</accession>
<dbReference type="STRING" id="28034.BFX07_02430"/>
<proteinExistence type="predicted"/>
<keyword evidence="2" id="KW-0645">Protease</keyword>
<dbReference type="GO" id="GO:0008233">
    <property type="term" value="F:peptidase activity"/>
    <property type="evidence" value="ECO:0007669"/>
    <property type="project" value="UniProtKB-KW"/>
</dbReference>
<dbReference type="RefSeq" id="WP_084661646.1">
    <property type="nucleotide sequence ID" value="NZ_FWWY01000001.1"/>
</dbReference>
<dbReference type="InterPro" id="IPR018728">
    <property type="entry name" value="DUF2268"/>
</dbReference>
<dbReference type="Proteomes" id="UP000192660">
    <property type="component" value="Unassembled WGS sequence"/>
</dbReference>
<evidence type="ECO:0000313" key="3">
    <source>
        <dbReference type="Proteomes" id="UP000192660"/>
    </source>
</evidence>
<organism evidence="2 3">
    <name type="scientific">Sulfobacillus thermosulfidooxidans (strain DSM 9293 / VKM B-1269 / AT-1)</name>
    <dbReference type="NCBI Taxonomy" id="929705"/>
    <lineage>
        <taxon>Bacteria</taxon>
        <taxon>Bacillati</taxon>
        <taxon>Bacillota</taxon>
        <taxon>Clostridia</taxon>
        <taxon>Eubacteriales</taxon>
        <taxon>Clostridiales Family XVII. Incertae Sedis</taxon>
        <taxon>Sulfobacillus</taxon>
    </lineage>
</organism>